<dbReference type="Pfam" id="PF03720">
    <property type="entry name" value="UDPG_MGDP_dh_C"/>
    <property type="match status" value="1"/>
</dbReference>
<protein>
    <submittedName>
        <fullName evidence="2">UDP binding domain-containing protein</fullName>
    </submittedName>
</protein>
<gene>
    <name evidence="2" type="ORF">RWD45_19620</name>
</gene>
<name>A0ABU5CWW7_9BACI</name>
<evidence type="ECO:0000259" key="1">
    <source>
        <dbReference type="SMART" id="SM00984"/>
    </source>
</evidence>
<dbReference type="Gene3D" id="3.40.50.720">
    <property type="entry name" value="NAD(P)-binding Rossmann-like Domain"/>
    <property type="match status" value="1"/>
</dbReference>
<dbReference type="RefSeq" id="WP_320381552.1">
    <property type="nucleotide sequence ID" value="NZ_JAWDIQ010000003.1"/>
</dbReference>
<feature type="domain" description="UDP-glucose/GDP-mannose dehydrogenase C-terminal" evidence="1">
    <location>
        <begin position="1"/>
        <end position="80"/>
    </location>
</feature>
<organism evidence="2 3">
    <name type="scientific">Paracerasibacillus soli</name>
    <dbReference type="NCBI Taxonomy" id="480284"/>
    <lineage>
        <taxon>Bacteria</taxon>
        <taxon>Bacillati</taxon>
        <taxon>Bacillota</taxon>
        <taxon>Bacilli</taxon>
        <taxon>Bacillales</taxon>
        <taxon>Bacillaceae</taxon>
        <taxon>Paracerasibacillus</taxon>
    </lineage>
</organism>
<dbReference type="SMART" id="SM00984">
    <property type="entry name" value="UDPG_MGDP_dh_C"/>
    <property type="match status" value="1"/>
</dbReference>
<evidence type="ECO:0000313" key="2">
    <source>
        <dbReference type="EMBL" id="MDY0410352.1"/>
    </source>
</evidence>
<comment type="caution">
    <text evidence="2">The sequence shown here is derived from an EMBL/GenBank/DDBJ whole genome shotgun (WGS) entry which is preliminary data.</text>
</comment>
<keyword evidence="3" id="KW-1185">Reference proteome</keyword>
<evidence type="ECO:0000313" key="3">
    <source>
        <dbReference type="Proteomes" id="UP001275315"/>
    </source>
</evidence>
<dbReference type="SUPFAM" id="SSF52413">
    <property type="entry name" value="UDP-glucose/GDP-mannose dehydrogenase C-terminal domain"/>
    <property type="match status" value="1"/>
</dbReference>
<accession>A0ABU5CWW7</accession>
<reference evidence="2 3" key="1">
    <citation type="submission" date="2023-10" db="EMBL/GenBank/DDBJ databases">
        <title>Virgibacillus soli CC-YMP-6 genome.</title>
        <authorList>
            <person name="Miliotis G."/>
            <person name="Sengupta P."/>
            <person name="Hameed A."/>
            <person name="Chuvochina M."/>
            <person name="Mcdonagh F."/>
            <person name="Simpson A.C."/>
            <person name="Singh N.K."/>
            <person name="Rekha P.D."/>
            <person name="Raman K."/>
            <person name="Hugenholtz P."/>
            <person name="Venkateswaran K."/>
        </authorList>
    </citation>
    <scope>NUCLEOTIDE SEQUENCE [LARGE SCALE GENOMIC DNA]</scope>
    <source>
        <strain evidence="2 3">CC-YMP-6</strain>
    </source>
</reference>
<dbReference type="EMBL" id="JAWDIQ010000003">
    <property type="protein sequence ID" value="MDY0410352.1"/>
    <property type="molecule type" value="Genomic_DNA"/>
</dbReference>
<proteinExistence type="predicted"/>
<dbReference type="InterPro" id="IPR036220">
    <property type="entry name" value="UDP-Glc/GDP-Man_DH_C_sf"/>
</dbReference>
<dbReference type="InterPro" id="IPR014027">
    <property type="entry name" value="UDP-Glc/GDP-Man_DH_C"/>
</dbReference>
<sequence>MLRQLQELGISIEAIDPYADKQELARKYKIDIKRKLTEIHQVDVVILAVPHQDFNLNEITSQLKPNKTTILMDIKGIISNEDLPDNIILWHL</sequence>
<dbReference type="Proteomes" id="UP001275315">
    <property type="component" value="Unassembled WGS sequence"/>
</dbReference>